<name>A0ABQ2D5K0_9DEIO</name>
<evidence type="ECO:0000313" key="3">
    <source>
        <dbReference type="Proteomes" id="UP000632222"/>
    </source>
</evidence>
<dbReference type="InterPro" id="IPR018720">
    <property type="entry name" value="DUF2249"/>
</dbReference>
<organism evidence="2 3">
    <name type="scientific">Deinococcus roseus</name>
    <dbReference type="NCBI Taxonomy" id="392414"/>
    <lineage>
        <taxon>Bacteria</taxon>
        <taxon>Thermotogati</taxon>
        <taxon>Deinococcota</taxon>
        <taxon>Deinococci</taxon>
        <taxon>Deinococcales</taxon>
        <taxon>Deinococcaceae</taxon>
        <taxon>Deinococcus</taxon>
    </lineage>
</organism>
<accession>A0ABQ2D5K0</accession>
<evidence type="ECO:0000259" key="1">
    <source>
        <dbReference type="Pfam" id="PF10006"/>
    </source>
</evidence>
<evidence type="ECO:0000313" key="2">
    <source>
        <dbReference type="EMBL" id="GGJ46744.1"/>
    </source>
</evidence>
<protein>
    <recommendedName>
        <fullName evidence="1">DUF2249 domain-containing protein</fullName>
    </recommendedName>
</protein>
<comment type="caution">
    <text evidence="2">The sequence shown here is derived from an EMBL/GenBank/DDBJ whole genome shotgun (WGS) entry which is preliminary data.</text>
</comment>
<proteinExistence type="predicted"/>
<sequence>MPETTPEAQLQQLDVRTIHPRDRHPRIFTLFDRLDSGSSFQLVNDHDPRPLHYQFQIERPGTFEWEYLESGPQVWRVKISRA</sequence>
<feature type="domain" description="DUF2249" evidence="1">
    <location>
        <begin position="13"/>
        <end position="81"/>
    </location>
</feature>
<dbReference type="RefSeq" id="WP_189005000.1">
    <property type="nucleotide sequence ID" value="NZ_BMOD01000017.1"/>
</dbReference>
<dbReference type="EMBL" id="BMOD01000017">
    <property type="protein sequence ID" value="GGJ46744.1"/>
    <property type="molecule type" value="Genomic_DNA"/>
</dbReference>
<reference evidence="3" key="1">
    <citation type="journal article" date="2019" name="Int. J. Syst. Evol. Microbiol.">
        <title>The Global Catalogue of Microorganisms (GCM) 10K type strain sequencing project: providing services to taxonomists for standard genome sequencing and annotation.</title>
        <authorList>
            <consortium name="The Broad Institute Genomics Platform"/>
            <consortium name="The Broad Institute Genome Sequencing Center for Infectious Disease"/>
            <person name="Wu L."/>
            <person name="Ma J."/>
        </authorList>
    </citation>
    <scope>NUCLEOTIDE SEQUENCE [LARGE SCALE GENOMIC DNA]</scope>
    <source>
        <strain evidence="3">JCM 14370</strain>
    </source>
</reference>
<dbReference type="Pfam" id="PF10006">
    <property type="entry name" value="DUF2249"/>
    <property type="match status" value="1"/>
</dbReference>
<gene>
    <name evidence="2" type="ORF">GCM10008938_36100</name>
</gene>
<keyword evidence="3" id="KW-1185">Reference proteome</keyword>
<dbReference type="Proteomes" id="UP000632222">
    <property type="component" value="Unassembled WGS sequence"/>
</dbReference>